<gene>
    <name evidence="3" type="ORF">SAMN04488007_3319</name>
</gene>
<keyword evidence="3" id="KW-0808">Transferase</keyword>
<dbReference type="SUPFAM" id="SSF53756">
    <property type="entry name" value="UDP-Glycosyltransferase/glycogen phosphorylase"/>
    <property type="match status" value="1"/>
</dbReference>
<dbReference type="CDD" id="cd03801">
    <property type="entry name" value="GT4_PimA-like"/>
    <property type="match status" value="1"/>
</dbReference>
<evidence type="ECO:0000313" key="4">
    <source>
        <dbReference type="Proteomes" id="UP000184314"/>
    </source>
</evidence>
<proteinExistence type="predicted"/>
<feature type="domain" description="Glycosyltransferase subfamily 4-like N-terminal" evidence="2">
    <location>
        <begin position="14"/>
        <end position="171"/>
    </location>
</feature>
<sequence>MKILFIVMRFGKDGLATNILDLTKGMVEKGHEVHILTSGYKIKSSNNTEFFDNLKSEFQHLGVHMHYFKEPKGNAIKKGIQTILSFSKVMLQVKKINADVIHCHSPNMTFVPWLLGKKCVSTVHADTITPNFRYKHPTLLIAVSEGSKEFTERVMHSPEESIRMVYHGIDERFAEVEDAATLVALKEKEHIPTDKIIIGVVGRITPMKGQDVLANAIGKYLSPELKEKIHIVLLGDYESNGSKEWFDTFLKDNRLQNQITILSFRDPKPYYQLFDVFVLPSRSDTFGLVAVEAMMGGCCVIRSNSNGAYDQITDGENGFIFPMDDEAALAKLLEKVLTNEDLRSKLGVAARKTALEKFTKTQMINNTLEVYKELL</sequence>
<dbReference type="EMBL" id="FQZX01000003">
    <property type="protein sequence ID" value="SHK59168.1"/>
    <property type="molecule type" value="Genomic_DNA"/>
</dbReference>
<protein>
    <submittedName>
        <fullName evidence="3">Glycosyltransferase involved in cell wall bisynthesis</fullName>
    </submittedName>
</protein>
<dbReference type="STRING" id="228958.SAMN04488007_3319"/>
<dbReference type="OrthoDB" id="7560678at2"/>
<accession>A0A1M6TQS1</accession>
<dbReference type="RefSeq" id="WP_073246282.1">
    <property type="nucleotide sequence ID" value="NZ_FQZX01000003.1"/>
</dbReference>
<dbReference type="PANTHER" id="PTHR12526">
    <property type="entry name" value="GLYCOSYLTRANSFERASE"/>
    <property type="match status" value="1"/>
</dbReference>
<dbReference type="AlphaFoldDB" id="A0A1M6TQS1"/>
<dbReference type="Proteomes" id="UP000184314">
    <property type="component" value="Unassembled WGS sequence"/>
</dbReference>
<dbReference type="GO" id="GO:0016757">
    <property type="term" value="F:glycosyltransferase activity"/>
    <property type="evidence" value="ECO:0007669"/>
    <property type="project" value="InterPro"/>
</dbReference>
<dbReference type="Pfam" id="PF00534">
    <property type="entry name" value="Glycos_transf_1"/>
    <property type="match status" value="1"/>
</dbReference>
<feature type="domain" description="Glycosyl transferase family 1" evidence="1">
    <location>
        <begin position="186"/>
        <end position="352"/>
    </location>
</feature>
<evidence type="ECO:0000259" key="1">
    <source>
        <dbReference type="Pfam" id="PF00534"/>
    </source>
</evidence>
<dbReference type="InterPro" id="IPR001296">
    <property type="entry name" value="Glyco_trans_1"/>
</dbReference>
<dbReference type="Pfam" id="PF13439">
    <property type="entry name" value="Glyco_transf_4"/>
    <property type="match status" value="1"/>
</dbReference>
<dbReference type="InterPro" id="IPR028098">
    <property type="entry name" value="Glyco_trans_4-like_N"/>
</dbReference>
<dbReference type="Gene3D" id="3.40.50.2000">
    <property type="entry name" value="Glycogen Phosphorylase B"/>
    <property type="match status" value="2"/>
</dbReference>
<reference evidence="4" key="1">
    <citation type="submission" date="2016-11" db="EMBL/GenBank/DDBJ databases">
        <authorList>
            <person name="Varghese N."/>
            <person name="Submissions S."/>
        </authorList>
    </citation>
    <scope>NUCLEOTIDE SEQUENCE [LARGE SCALE GENOMIC DNA]</scope>
    <source>
        <strain evidence="4">DSM 16478</strain>
    </source>
</reference>
<organism evidence="3 4">
    <name type="scientific">Maribacter aquivivus</name>
    <dbReference type="NCBI Taxonomy" id="228958"/>
    <lineage>
        <taxon>Bacteria</taxon>
        <taxon>Pseudomonadati</taxon>
        <taxon>Bacteroidota</taxon>
        <taxon>Flavobacteriia</taxon>
        <taxon>Flavobacteriales</taxon>
        <taxon>Flavobacteriaceae</taxon>
        <taxon>Maribacter</taxon>
    </lineage>
</organism>
<name>A0A1M6TQS1_9FLAO</name>
<evidence type="ECO:0000313" key="3">
    <source>
        <dbReference type="EMBL" id="SHK59168.1"/>
    </source>
</evidence>
<evidence type="ECO:0000259" key="2">
    <source>
        <dbReference type="Pfam" id="PF13439"/>
    </source>
</evidence>
<dbReference type="PANTHER" id="PTHR12526:SF630">
    <property type="entry name" value="GLYCOSYLTRANSFERASE"/>
    <property type="match status" value="1"/>
</dbReference>
<keyword evidence="4" id="KW-1185">Reference proteome</keyword>